<accession>C5LBW7</accession>
<dbReference type="EMBL" id="GG680918">
    <property type="protein sequence ID" value="EER05938.1"/>
    <property type="molecule type" value="Genomic_DNA"/>
</dbReference>
<dbReference type="GO" id="GO:0035770">
    <property type="term" value="C:ribonucleoprotein granule"/>
    <property type="evidence" value="ECO:0007669"/>
    <property type="project" value="TreeGrafter"/>
</dbReference>
<gene>
    <name evidence="1" type="ORF">Pmar_PMAR011996</name>
</gene>
<reference evidence="1 2" key="1">
    <citation type="submission" date="2008-07" db="EMBL/GenBank/DDBJ databases">
        <authorList>
            <person name="El-Sayed N."/>
            <person name="Caler E."/>
            <person name="Inman J."/>
            <person name="Amedeo P."/>
            <person name="Hass B."/>
            <person name="Wortman J."/>
        </authorList>
    </citation>
    <scope>NUCLEOTIDE SEQUENCE [LARGE SCALE GENOMIC DNA]</scope>
    <source>
        <strain evidence="2">ATCC 50983 / TXsc</strain>
    </source>
</reference>
<dbReference type="PANTHER" id="PTHR21228:SF40">
    <property type="entry name" value="LD45607P"/>
    <property type="match status" value="1"/>
</dbReference>
<keyword evidence="2" id="KW-1185">Reference proteome</keyword>
<dbReference type="GeneID" id="9064743"/>
<name>C5LBW7_PERM5</name>
<dbReference type="AlphaFoldDB" id="C5LBW7"/>
<evidence type="ECO:0000313" key="1">
    <source>
        <dbReference type="EMBL" id="EER05938.1"/>
    </source>
</evidence>
<protein>
    <submittedName>
        <fullName evidence="1">Uncharacterized protein</fullName>
    </submittedName>
</protein>
<dbReference type="RefSeq" id="XP_002774122.1">
    <property type="nucleotide sequence ID" value="XM_002774076.1"/>
</dbReference>
<proteinExistence type="predicted"/>
<dbReference type="InParanoid" id="C5LBW7"/>
<dbReference type="GO" id="GO:0009507">
    <property type="term" value="C:chloroplast"/>
    <property type="evidence" value="ECO:0007669"/>
    <property type="project" value="GOC"/>
</dbReference>
<dbReference type="OrthoDB" id="431512at2759"/>
<dbReference type="GO" id="GO:1901259">
    <property type="term" value="P:chloroplast rRNA processing"/>
    <property type="evidence" value="ECO:0007669"/>
    <property type="project" value="TreeGrafter"/>
</dbReference>
<dbReference type="GO" id="GO:0005759">
    <property type="term" value="C:mitochondrial matrix"/>
    <property type="evidence" value="ECO:0007669"/>
    <property type="project" value="TreeGrafter"/>
</dbReference>
<dbReference type="PANTHER" id="PTHR21228">
    <property type="entry name" value="FAST LEU-RICH DOMAIN-CONTAINING"/>
    <property type="match status" value="1"/>
</dbReference>
<evidence type="ECO:0000313" key="2">
    <source>
        <dbReference type="Proteomes" id="UP000007800"/>
    </source>
</evidence>
<sequence length="741" mass="81999">MLRSRLASLRRPVQCRTSYAGAVDRHIQLNVRIAKMESLEEVARCVEHDLGSMNVVNMVTCMHRAARHSSQDAKKATSLVYRLANRLTAFMTKSSPRGIAELRPMSLSNAIWAIATVGGTTEWKVEVIEAMQALLTPDLLTTMKPQLLANIAWGIAKIHQQRKVKRHQRCDSSSIAIIESIAREVARRGPGQRAWPELQPQNISNIIWSFGVLLDADIVIVETALKDLLLLQQVLQPRARDIRAQHVNNTTWAIARLYSREGILLPIGVREAVHRLFDSAIRRPLDFRSADWANLAWSYAKLKDSHEGEEIRECRIVEAATEALERHDAVKPRSVDLANVLWAVAKLKLYAYKAFAERCIDRYLSEDRLWAECSSHHMSSLAICAQQLSLSNLEGIFGKIGSAIVQGSHGFHHVDGPTIASLLPVFVTAGQHLRHERALVKLRSLCDPSSLEAGEVVIVNHALTQLPSKPALFRPIKWEDYSLSVMTDMFKADQDLCEEALNDPFSKIGTVAVAAARSGDREADRTDRARNDVRLGSDFWKRVVDIAMVGLCNRTPLERAQLLHALGKMAYHPGVQCLRRLVEAAAETVGDMDPASVAFCIHGMAALDVTPLPEEVVSAAYEKLPGMNRMEAIKTAYSFILGRRSHVGDEQLIDTLAHALAMRSECPVDMQFQEAIAAHCGVAFKPACTLPVIRQESAAPKPSAGQSEVGKTLSMMRVAHRVEVDVGVGGYSIDMVIPLSV</sequence>
<dbReference type="GO" id="GO:0000963">
    <property type="term" value="P:mitochondrial RNA processing"/>
    <property type="evidence" value="ECO:0007669"/>
    <property type="project" value="TreeGrafter"/>
</dbReference>
<dbReference type="GO" id="GO:0003723">
    <property type="term" value="F:RNA binding"/>
    <property type="evidence" value="ECO:0007669"/>
    <property type="project" value="TreeGrafter"/>
</dbReference>
<organism evidence="2">
    <name type="scientific">Perkinsus marinus (strain ATCC 50983 / TXsc)</name>
    <dbReference type="NCBI Taxonomy" id="423536"/>
    <lineage>
        <taxon>Eukaryota</taxon>
        <taxon>Sar</taxon>
        <taxon>Alveolata</taxon>
        <taxon>Perkinsozoa</taxon>
        <taxon>Perkinsea</taxon>
        <taxon>Perkinsida</taxon>
        <taxon>Perkinsidae</taxon>
        <taxon>Perkinsus</taxon>
    </lineage>
</organism>
<dbReference type="Proteomes" id="UP000007800">
    <property type="component" value="Unassembled WGS sequence"/>
</dbReference>
<dbReference type="GO" id="GO:0044528">
    <property type="term" value="P:regulation of mitochondrial mRNA stability"/>
    <property type="evidence" value="ECO:0007669"/>
    <property type="project" value="TreeGrafter"/>
</dbReference>
<dbReference type="InterPro" id="IPR050870">
    <property type="entry name" value="FAST_kinase"/>
</dbReference>